<dbReference type="Pfam" id="PF02487">
    <property type="entry name" value="CLN3"/>
    <property type="match status" value="1"/>
</dbReference>
<evidence type="ECO:0000313" key="7">
    <source>
        <dbReference type="Proteomes" id="UP000887540"/>
    </source>
</evidence>
<dbReference type="GO" id="GO:0005764">
    <property type="term" value="C:lysosome"/>
    <property type="evidence" value="ECO:0007669"/>
    <property type="project" value="TreeGrafter"/>
</dbReference>
<keyword evidence="7" id="KW-1185">Reference proteome</keyword>
<dbReference type="AlphaFoldDB" id="A0A914DHU9"/>
<feature type="transmembrane region" description="Helical" evidence="6">
    <location>
        <begin position="7"/>
        <end position="29"/>
    </location>
</feature>
<reference evidence="8" key="1">
    <citation type="submission" date="2022-11" db="UniProtKB">
        <authorList>
            <consortium name="WormBaseParasite"/>
        </authorList>
    </citation>
    <scope>IDENTIFICATION</scope>
</reference>
<accession>A0A914DHU9</accession>
<feature type="transmembrane region" description="Helical" evidence="6">
    <location>
        <begin position="35"/>
        <end position="60"/>
    </location>
</feature>
<dbReference type="GO" id="GO:0016020">
    <property type="term" value="C:membrane"/>
    <property type="evidence" value="ECO:0007669"/>
    <property type="project" value="InterPro"/>
</dbReference>
<sequence>MVKSPKNILFLLPFVQLVVTLLFLTEAIYLFIPHIIIVCVMIFVSGLMGGTAYVTTFYLIHQE</sequence>
<keyword evidence="3 6" id="KW-0812">Transmembrane</keyword>
<dbReference type="WBParaSite" id="ACRNAN_scaffold25119.g12665.t1">
    <property type="protein sequence ID" value="ACRNAN_scaffold25119.g12665.t1"/>
    <property type="gene ID" value="ACRNAN_scaffold25119.g12665"/>
</dbReference>
<dbReference type="InterPro" id="IPR003492">
    <property type="entry name" value="Battenin_disease_Cln3"/>
</dbReference>
<protein>
    <submittedName>
        <fullName evidence="8">Uncharacterized protein</fullName>
    </submittedName>
</protein>
<keyword evidence="2" id="KW-0813">Transport</keyword>
<evidence type="ECO:0000256" key="3">
    <source>
        <dbReference type="ARBA" id="ARBA00022692"/>
    </source>
</evidence>
<keyword evidence="4 6" id="KW-1133">Transmembrane helix</keyword>
<dbReference type="Proteomes" id="UP000887540">
    <property type="component" value="Unplaced"/>
</dbReference>
<evidence type="ECO:0000256" key="5">
    <source>
        <dbReference type="ARBA" id="ARBA00023136"/>
    </source>
</evidence>
<proteinExistence type="predicted"/>
<dbReference type="PANTHER" id="PTHR10981">
    <property type="entry name" value="BATTENIN"/>
    <property type="match status" value="1"/>
</dbReference>
<dbReference type="GO" id="GO:0007040">
    <property type="term" value="P:lysosome organization"/>
    <property type="evidence" value="ECO:0007669"/>
    <property type="project" value="TreeGrafter"/>
</dbReference>
<evidence type="ECO:0000256" key="2">
    <source>
        <dbReference type="ARBA" id="ARBA00022448"/>
    </source>
</evidence>
<comment type="subcellular location">
    <subcellularLocation>
        <location evidence="1">Endomembrane system</location>
        <topology evidence="1">Multi-pass membrane protein</topology>
    </subcellularLocation>
</comment>
<dbReference type="GO" id="GO:0012505">
    <property type="term" value="C:endomembrane system"/>
    <property type="evidence" value="ECO:0007669"/>
    <property type="project" value="UniProtKB-SubCell"/>
</dbReference>
<organism evidence="7 8">
    <name type="scientific">Acrobeloides nanus</name>
    <dbReference type="NCBI Taxonomy" id="290746"/>
    <lineage>
        <taxon>Eukaryota</taxon>
        <taxon>Metazoa</taxon>
        <taxon>Ecdysozoa</taxon>
        <taxon>Nematoda</taxon>
        <taxon>Chromadorea</taxon>
        <taxon>Rhabditida</taxon>
        <taxon>Tylenchina</taxon>
        <taxon>Cephalobomorpha</taxon>
        <taxon>Cephaloboidea</taxon>
        <taxon>Cephalobidae</taxon>
        <taxon>Acrobeloides</taxon>
    </lineage>
</organism>
<keyword evidence="5 6" id="KW-0472">Membrane</keyword>
<evidence type="ECO:0000313" key="8">
    <source>
        <dbReference type="WBParaSite" id="ACRNAN_scaffold25119.g12665.t1"/>
    </source>
</evidence>
<evidence type="ECO:0000256" key="6">
    <source>
        <dbReference type="SAM" id="Phobius"/>
    </source>
</evidence>
<dbReference type="PANTHER" id="PTHR10981:SF0">
    <property type="entry name" value="BATTENIN"/>
    <property type="match status" value="1"/>
</dbReference>
<evidence type="ECO:0000256" key="4">
    <source>
        <dbReference type="ARBA" id="ARBA00022989"/>
    </source>
</evidence>
<evidence type="ECO:0000256" key="1">
    <source>
        <dbReference type="ARBA" id="ARBA00004127"/>
    </source>
</evidence>
<dbReference type="GO" id="GO:0051453">
    <property type="term" value="P:regulation of intracellular pH"/>
    <property type="evidence" value="ECO:0007669"/>
    <property type="project" value="TreeGrafter"/>
</dbReference>
<name>A0A914DHU9_9BILA</name>